<keyword evidence="1" id="KW-0472">Membrane</keyword>
<evidence type="ECO:0000313" key="3">
    <source>
        <dbReference type="EMBL" id="CAL4162037.1"/>
    </source>
</evidence>
<feature type="domain" description="Ig-like" evidence="2">
    <location>
        <begin position="26"/>
        <end position="120"/>
    </location>
</feature>
<protein>
    <recommendedName>
        <fullName evidence="2">Ig-like domain-containing protein</fullName>
    </recommendedName>
</protein>
<dbReference type="EMBL" id="CAXKWB010045287">
    <property type="protein sequence ID" value="CAL4162037.1"/>
    <property type="molecule type" value="Genomic_DNA"/>
</dbReference>
<feature type="non-terminal residue" evidence="3">
    <location>
        <position position="1"/>
    </location>
</feature>
<organism evidence="3 4">
    <name type="scientific">Meganyctiphanes norvegica</name>
    <name type="common">Northern krill</name>
    <name type="synonym">Thysanopoda norvegica</name>
    <dbReference type="NCBI Taxonomy" id="48144"/>
    <lineage>
        <taxon>Eukaryota</taxon>
        <taxon>Metazoa</taxon>
        <taxon>Ecdysozoa</taxon>
        <taxon>Arthropoda</taxon>
        <taxon>Crustacea</taxon>
        <taxon>Multicrustacea</taxon>
        <taxon>Malacostraca</taxon>
        <taxon>Eumalacostraca</taxon>
        <taxon>Eucarida</taxon>
        <taxon>Euphausiacea</taxon>
        <taxon>Euphausiidae</taxon>
        <taxon>Meganyctiphanes</taxon>
    </lineage>
</organism>
<dbReference type="Proteomes" id="UP001497623">
    <property type="component" value="Unassembled WGS sequence"/>
</dbReference>
<dbReference type="SUPFAM" id="SSF48726">
    <property type="entry name" value="Immunoglobulin"/>
    <property type="match status" value="1"/>
</dbReference>
<dbReference type="InterPro" id="IPR003599">
    <property type="entry name" value="Ig_sub"/>
</dbReference>
<gene>
    <name evidence="3" type="ORF">MNOR_LOCUS32767</name>
</gene>
<dbReference type="Pfam" id="PF13927">
    <property type="entry name" value="Ig_3"/>
    <property type="match status" value="1"/>
</dbReference>
<evidence type="ECO:0000313" key="4">
    <source>
        <dbReference type="Proteomes" id="UP001497623"/>
    </source>
</evidence>
<feature type="transmembrane region" description="Helical" evidence="1">
    <location>
        <begin position="136"/>
        <end position="157"/>
    </location>
</feature>
<sequence>DMGIYECQLGTTPPQGHYVYLTVIEPRTEILGGEDVHINLGSTLNLTCLVLYLAKPPQKLNWLHEGEEVHYDSSRGGVTLLTEAGETTRSILLMQHVVPSDSGLYTCNPSGALQASARVHIIKDEQQAAMQSKSSLASATSGAVIISALILTLISIANISYFDDKKHSGGINCFIDQDLLCSCSVKSIKVSCKHIQLQTVNS</sequence>
<reference evidence="3 4" key="1">
    <citation type="submission" date="2024-05" db="EMBL/GenBank/DDBJ databases">
        <authorList>
            <person name="Wallberg A."/>
        </authorList>
    </citation>
    <scope>NUCLEOTIDE SEQUENCE [LARGE SCALE GENOMIC DNA]</scope>
</reference>
<keyword evidence="1" id="KW-1133">Transmembrane helix</keyword>
<dbReference type="AlphaFoldDB" id="A0AAV2S602"/>
<dbReference type="PANTHER" id="PTHR23279:SF36">
    <property type="entry name" value="DEFECTIVE PROBOSCIS EXTENSION RESPONSE 9, ISOFORM A"/>
    <property type="match status" value="1"/>
</dbReference>
<dbReference type="GO" id="GO:0032589">
    <property type="term" value="C:neuron projection membrane"/>
    <property type="evidence" value="ECO:0007669"/>
    <property type="project" value="TreeGrafter"/>
</dbReference>
<evidence type="ECO:0000256" key="1">
    <source>
        <dbReference type="SAM" id="Phobius"/>
    </source>
</evidence>
<dbReference type="SMART" id="SM00409">
    <property type="entry name" value="IG"/>
    <property type="match status" value="1"/>
</dbReference>
<proteinExistence type="predicted"/>
<dbReference type="SMART" id="SM00408">
    <property type="entry name" value="IGc2"/>
    <property type="match status" value="1"/>
</dbReference>
<name>A0AAV2S602_MEGNR</name>
<dbReference type="InterPro" id="IPR003598">
    <property type="entry name" value="Ig_sub2"/>
</dbReference>
<comment type="caution">
    <text evidence="3">The sequence shown here is derived from an EMBL/GenBank/DDBJ whole genome shotgun (WGS) entry which is preliminary data.</text>
</comment>
<dbReference type="PROSITE" id="PS50835">
    <property type="entry name" value="IG_LIKE"/>
    <property type="match status" value="1"/>
</dbReference>
<accession>A0AAV2S602</accession>
<dbReference type="GO" id="GO:0050808">
    <property type="term" value="P:synapse organization"/>
    <property type="evidence" value="ECO:0007669"/>
    <property type="project" value="TreeGrafter"/>
</dbReference>
<dbReference type="InterPro" id="IPR007110">
    <property type="entry name" value="Ig-like_dom"/>
</dbReference>
<dbReference type="InterPro" id="IPR037448">
    <property type="entry name" value="Zig-8"/>
</dbReference>
<keyword evidence="4" id="KW-1185">Reference proteome</keyword>
<evidence type="ECO:0000259" key="2">
    <source>
        <dbReference type="PROSITE" id="PS50835"/>
    </source>
</evidence>
<dbReference type="InterPro" id="IPR013783">
    <property type="entry name" value="Ig-like_fold"/>
</dbReference>
<dbReference type="Gene3D" id="2.60.40.10">
    <property type="entry name" value="Immunoglobulins"/>
    <property type="match status" value="1"/>
</dbReference>
<dbReference type="InterPro" id="IPR036179">
    <property type="entry name" value="Ig-like_dom_sf"/>
</dbReference>
<dbReference type="PANTHER" id="PTHR23279">
    <property type="entry name" value="DEFECTIVE PROBOSCIS EXTENSION RESPONSE DPR -RELATED"/>
    <property type="match status" value="1"/>
</dbReference>
<keyword evidence="1" id="KW-0812">Transmembrane</keyword>